<reference evidence="6" key="1">
    <citation type="submission" date="2017-04" db="EMBL/GenBank/DDBJ databases">
        <authorList>
            <person name="Varghese N."/>
            <person name="Submissions S."/>
        </authorList>
    </citation>
    <scope>NUCLEOTIDE SEQUENCE [LARGE SCALE GENOMIC DNA]</scope>
    <source>
        <strain evidence="6">DSM 12126</strain>
    </source>
</reference>
<keyword evidence="1" id="KW-0547">Nucleotide-binding</keyword>
<dbReference type="GO" id="GO:0005524">
    <property type="term" value="F:ATP binding"/>
    <property type="evidence" value="ECO:0007669"/>
    <property type="project" value="UniProtKB-KW"/>
</dbReference>
<dbReference type="OrthoDB" id="9782422at2"/>
<dbReference type="STRING" id="151894.SAMN04488524_0981"/>
<dbReference type="AlphaFoldDB" id="A0A1W1ZU88"/>
<keyword evidence="6" id="KW-1185">Reference proteome</keyword>
<evidence type="ECO:0000259" key="4">
    <source>
        <dbReference type="SMART" id="SM00797"/>
    </source>
</evidence>
<dbReference type="SMART" id="SM00797">
    <property type="entry name" value="AHS2"/>
    <property type="match status" value="1"/>
</dbReference>
<dbReference type="Proteomes" id="UP000192756">
    <property type="component" value="Unassembled WGS sequence"/>
</dbReference>
<accession>A0A1W1ZU88</accession>
<dbReference type="RefSeq" id="WP_084237265.1">
    <property type="nucleotide sequence ID" value="NZ_FWXT01000001.1"/>
</dbReference>
<dbReference type="InterPro" id="IPR029000">
    <property type="entry name" value="Cyclophilin-like_dom_sf"/>
</dbReference>
<evidence type="ECO:0000313" key="5">
    <source>
        <dbReference type="EMBL" id="SMC51964.1"/>
    </source>
</evidence>
<evidence type="ECO:0000313" key="6">
    <source>
        <dbReference type="Proteomes" id="UP000192756"/>
    </source>
</evidence>
<evidence type="ECO:0000256" key="3">
    <source>
        <dbReference type="ARBA" id="ARBA00022840"/>
    </source>
</evidence>
<evidence type="ECO:0000256" key="1">
    <source>
        <dbReference type="ARBA" id="ARBA00022741"/>
    </source>
</evidence>
<gene>
    <name evidence="5" type="ORF">SAMN04488524_0981</name>
</gene>
<dbReference type="InterPro" id="IPR003778">
    <property type="entry name" value="CT_A_B"/>
</dbReference>
<protein>
    <submittedName>
        <fullName evidence="5">Antagonist of KipI</fullName>
    </submittedName>
</protein>
<dbReference type="GO" id="GO:0016787">
    <property type="term" value="F:hydrolase activity"/>
    <property type="evidence" value="ECO:0007669"/>
    <property type="project" value="UniProtKB-KW"/>
</dbReference>
<dbReference type="EMBL" id="FWXT01000001">
    <property type="protein sequence ID" value="SMC51964.1"/>
    <property type="molecule type" value="Genomic_DNA"/>
</dbReference>
<feature type="domain" description="Carboxyltransferase" evidence="4">
    <location>
        <begin position="24"/>
        <end position="305"/>
    </location>
</feature>
<dbReference type="Pfam" id="PF02626">
    <property type="entry name" value="CT_A_B"/>
    <property type="match status" value="1"/>
</dbReference>
<proteinExistence type="predicted"/>
<evidence type="ECO:0000256" key="2">
    <source>
        <dbReference type="ARBA" id="ARBA00022801"/>
    </source>
</evidence>
<dbReference type="SUPFAM" id="SSF50891">
    <property type="entry name" value="Cyclophilin-like"/>
    <property type="match status" value="1"/>
</dbReference>
<dbReference type="InterPro" id="IPR052708">
    <property type="entry name" value="PxpC"/>
</dbReference>
<organism evidence="5 6">
    <name type="scientific">Pedobacter africanus</name>
    <dbReference type="NCBI Taxonomy" id="151894"/>
    <lineage>
        <taxon>Bacteria</taxon>
        <taxon>Pseudomonadati</taxon>
        <taxon>Bacteroidota</taxon>
        <taxon>Sphingobacteriia</taxon>
        <taxon>Sphingobacteriales</taxon>
        <taxon>Sphingobacteriaceae</taxon>
        <taxon>Pedobacter</taxon>
    </lineage>
</organism>
<keyword evidence="3" id="KW-0067">ATP-binding</keyword>
<sequence>MGISILKPGLLTTLQDLGRYGYQKSGMAVSGAMDDLALKIGNLLLGNAVHEASLECTLAGPVIVFEVQQMIAITGGNLSPKLNGEAVEMWRPLYVPKGSTLSFGKAVDGCRSYICVYGGFDVPQVLSSQSTYLRAGIGGWEGRALKADDHIPFKKSYHGPSRKIGWSAGRNIYPDLSVRAIRVIKGPEFEQFTPQSISSFFNEPFTISSQADRMGYRLNGPSLQWNTDKELLSAAVTFGTVQVPGQGMPIVLMADHQTTGGYPRIAQVISADLTLLAQMQPGQQITFELITLEQAQVLLLVRTQQINQLRQTITLKYG</sequence>
<name>A0A1W1ZU88_9SPHI</name>
<dbReference type="PANTHER" id="PTHR43309:SF5">
    <property type="entry name" value="5-OXOPROLINASE SUBUNIT C"/>
    <property type="match status" value="1"/>
</dbReference>
<dbReference type="PANTHER" id="PTHR43309">
    <property type="entry name" value="5-OXOPROLINASE SUBUNIT C"/>
    <property type="match status" value="1"/>
</dbReference>
<keyword evidence="2" id="KW-0378">Hydrolase</keyword>
<dbReference type="Gene3D" id="2.40.100.10">
    <property type="entry name" value="Cyclophilin-like"/>
    <property type="match status" value="1"/>
</dbReference>
<dbReference type="NCBIfam" id="TIGR00724">
    <property type="entry name" value="urea_amlyse_rel"/>
    <property type="match status" value="1"/>
</dbReference>